<accession>A0A1R1BQX2</accession>
<dbReference type="SUPFAM" id="SSF143597">
    <property type="entry name" value="YojJ-like"/>
    <property type="match status" value="1"/>
</dbReference>
<name>A0A1R1BQX2_PAEAM</name>
<evidence type="ECO:0000259" key="2">
    <source>
        <dbReference type="PROSITE" id="PS51794"/>
    </source>
</evidence>
<dbReference type="SMART" id="SM00028">
    <property type="entry name" value="TPR"/>
    <property type="match status" value="3"/>
</dbReference>
<protein>
    <recommendedName>
        <fullName evidence="2">DAC domain-containing protein</fullName>
    </recommendedName>
</protein>
<dbReference type="InterPro" id="IPR011990">
    <property type="entry name" value="TPR-like_helical_dom_sf"/>
</dbReference>
<evidence type="ECO:0000256" key="1">
    <source>
        <dbReference type="PROSITE-ProRule" id="PRU00339"/>
    </source>
</evidence>
<evidence type="ECO:0000313" key="3">
    <source>
        <dbReference type="EMBL" id="OMF12207.1"/>
    </source>
</evidence>
<dbReference type="Gene3D" id="1.25.40.10">
    <property type="entry name" value="Tetratricopeptide repeat domain"/>
    <property type="match status" value="2"/>
</dbReference>
<dbReference type="EMBL" id="MRTJ01000008">
    <property type="protein sequence ID" value="OMF12207.1"/>
    <property type="molecule type" value="Genomic_DNA"/>
</dbReference>
<dbReference type="AlphaFoldDB" id="A0A1R1BQX2"/>
<comment type="caution">
    <text evidence="3">The sequence shown here is derived from an EMBL/GenBank/DDBJ whole genome shotgun (WGS) entry which is preliminary data.</text>
</comment>
<dbReference type="Pfam" id="PF21750">
    <property type="entry name" value="DACNH"/>
    <property type="match status" value="1"/>
</dbReference>
<proteinExistence type="predicted"/>
<evidence type="ECO:0000313" key="4">
    <source>
        <dbReference type="Proteomes" id="UP000187134"/>
    </source>
</evidence>
<dbReference type="InterPro" id="IPR048555">
    <property type="entry name" value="DACNH"/>
</dbReference>
<dbReference type="PANTHER" id="PTHR12558">
    <property type="entry name" value="CELL DIVISION CYCLE 16,23,27"/>
    <property type="match status" value="1"/>
</dbReference>
<dbReference type="Proteomes" id="UP000187134">
    <property type="component" value="Unassembled WGS sequence"/>
</dbReference>
<dbReference type="Pfam" id="PF02457">
    <property type="entry name" value="DAC"/>
    <property type="match status" value="1"/>
</dbReference>
<dbReference type="PANTHER" id="PTHR12558:SF13">
    <property type="entry name" value="CELL DIVISION CYCLE PROTEIN 27 HOMOLOG"/>
    <property type="match status" value="1"/>
</dbReference>
<feature type="repeat" description="TPR" evidence="1">
    <location>
        <begin position="670"/>
        <end position="703"/>
    </location>
</feature>
<dbReference type="InterPro" id="IPR019734">
    <property type="entry name" value="TPR_rpt"/>
</dbReference>
<sequence length="909" mass="104935">MQYTHLEEINTIIYQHIEAILKRLNHRIHFRLYSIAIDENNKAGQIRRVKKTISTQAKNDKNSTECSTRYEYVNDPLQEIKQVYSELGLVVQQEDTLTKESLHELIIASKQSYVQQYTEQLHSVPISSGSIESALKDESAQLTKEYIEDHRLLYAGTFEVSQQTESPYTIIYLLGIRNLEPNVQHTYYSKPEVSFIRMVMDYYFLDFFTEGKLELKLQSESSSKYELIKKYQENEVQFLRRINRLFFGKMQMILHQSDSNVGGEYSNIVKSEYYINNLLENIDDISTQTYEGASPFGSMLFLRNSDIKVKQGPVKFAIEFKTDDLISIEDAKRIRKLLEMTNVKKHLYLISDGNWVYGVGEIEWDKLKETTSFRIDFKGISKYNLVSINFDQSPNVAGELILEGEKTIYRSNTDYELTYQTLVSVMFKNPKIGEEGYTSERMVAILREMFQGEDDALASDKISDLDEIIRKAREQHHGTMVVITDSDTAEEELDILRKQSTLIEPCVVHPDHIKFLTAIDGAIYFDTEAKCHAIGVILDGIAQPELGDASRGARFNSAYRYYSKLESEGKKCVIVIISEDGMIDVIPSFDDEEKVLDLVEEIIDVLDQREEPKRDLLLQRKEEQLLKLKKTDFQPLMSLAQKFGSKQKYDKARLYYDEAFNIAGNTFIPAKYHNQRGICYYHSEQFSDATVMFEAAIEIDQRNDFVYIGNAGIAYLDQAKKSKGSKQENHRWLLKSLSLLEESIDKIMFIQGKDGNMAGLYNNKGICYSHLTKNSTNETENLNYLEESVAAFSKALEWEPSARVILNNRAGMLEKMDKLLDAVKDYIEGYFVSSEDEERTYNFEKIKSLMESNSDITLDVVNFYRELVQKNKNQNYEELDNFFSALESKAQPGLDTQEAAFSSEQNKEL</sequence>
<feature type="domain" description="DAC" evidence="2">
    <location>
        <begin position="439"/>
        <end position="597"/>
    </location>
</feature>
<reference evidence="3 4" key="1">
    <citation type="submission" date="2016-11" db="EMBL/GenBank/DDBJ databases">
        <title>Paenibacillus species isolates.</title>
        <authorList>
            <person name="Beno S.M."/>
        </authorList>
    </citation>
    <scope>NUCLEOTIDE SEQUENCE [LARGE SCALE GENOMIC DNA]</scope>
    <source>
        <strain evidence="3 4">FSL H8-0246</strain>
    </source>
</reference>
<dbReference type="RefSeq" id="WP_076332903.1">
    <property type="nucleotide sequence ID" value="NZ_MRTJ01000008.1"/>
</dbReference>
<dbReference type="PROSITE" id="PS50005">
    <property type="entry name" value="TPR"/>
    <property type="match status" value="1"/>
</dbReference>
<organism evidence="3 4">
    <name type="scientific">Paenibacillus amylolyticus</name>
    <dbReference type="NCBI Taxonomy" id="1451"/>
    <lineage>
        <taxon>Bacteria</taxon>
        <taxon>Bacillati</taxon>
        <taxon>Bacillota</taxon>
        <taxon>Bacilli</taxon>
        <taxon>Bacillales</taxon>
        <taxon>Paenibacillaceae</taxon>
        <taxon>Paenibacillus</taxon>
    </lineage>
</organism>
<gene>
    <name evidence="3" type="ORF">BK131_19625</name>
</gene>
<dbReference type="GO" id="GO:0051301">
    <property type="term" value="P:cell division"/>
    <property type="evidence" value="ECO:0007669"/>
    <property type="project" value="TreeGrafter"/>
</dbReference>
<dbReference type="Gene3D" id="3.40.1700.10">
    <property type="entry name" value="DNA integrity scanning protein, DisA, N-terminal domain"/>
    <property type="match status" value="1"/>
</dbReference>
<keyword evidence="1" id="KW-0802">TPR repeat</keyword>
<dbReference type="PROSITE" id="PS51794">
    <property type="entry name" value="DAC"/>
    <property type="match status" value="1"/>
</dbReference>
<dbReference type="InterPro" id="IPR003390">
    <property type="entry name" value="DNA_integrity_scan_DisA_N"/>
</dbReference>
<dbReference type="SUPFAM" id="SSF48452">
    <property type="entry name" value="TPR-like"/>
    <property type="match status" value="1"/>
</dbReference>
<dbReference type="InterPro" id="IPR036888">
    <property type="entry name" value="DNA_integrity_DisA_N_sf"/>
</dbReference>